<sequence length="169" mass="19573">MSVQEERNSDFFLRPRFSIDLKENSDELLQRITTYLKSDACIYRSRVADKHIFIDIPVKKSHFWSPQLHFEVVDAAENTSTLKGLFGPKPQVWTLFMFVHFVVATLFLGVGVFTYVQYRLGESLVFPIAILVALPLIWLLLYFLGSIGKETGKKQMKELHDFLITIIDK</sequence>
<evidence type="ECO:0000313" key="3">
    <source>
        <dbReference type="Proteomes" id="UP000076923"/>
    </source>
</evidence>
<feature type="transmembrane region" description="Helical" evidence="1">
    <location>
        <begin position="92"/>
        <end position="118"/>
    </location>
</feature>
<name>A0A176TFN0_9FLAO</name>
<keyword evidence="1" id="KW-0812">Transmembrane</keyword>
<dbReference type="OrthoDB" id="1451346at2"/>
<keyword evidence="3" id="KW-1185">Reference proteome</keyword>
<evidence type="ECO:0008006" key="4">
    <source>
        <dbReference type="Google" id="ProtNLM"/>
    </source>
</evidence>
<dbReference type="Proteomes" id="UP000076923">
    <property type="component" value="Unassembled WGS sequence"/>
</dbReference>
<evidence type="ECO:0000256" key="1">
    <source>
        <dbReference type="SAM" id="Phobius"/>
    </source>
</evidence>
<dbReference type="RefSeq" id="WP_068446860.1">
    <property type="nucleotide sequence ID" value="NZ_CANKUV010000001.1"/>
</dbReference>
<organism evidence="2 3">
    <name type="scientific">Polaribacter atrinae</name>
    <dbReference type="NCBI Taxonomy" id="1333662"/>
    <lineage>
        <taxon>Bacteria</taxon>
        <taxon>Pseudomonadati</taxon>
        <taxon>Bacteroidota</taxon>
        <taxon>Flavobacteriia</taxon>
        <taxon>Flavobacteriales</taxon>
        <taxon>Flavobacteriaceae</taxon>
    </lineage>
</organism>
<accession>A0A176TFN0</accession>
<keyword evidence="1" id="KW-0472">Membrane</keyword>
<evidence type="ECO:0000313" key="2">
    <source>
        <dbReference type="EMBL" id="OAD46680.1"/>
    </source>
</evidence>
<dbReference type="AlphaFoldDB" id="A0A176TFN0"/>
<proteinExistence type="predicted"/>
<dbReference type="EMBL" id="LVWE01000001">
    <property type="protein sequence ID" value="OAD46680.1"/>
    <property type="molecule type" value="Genomic_DNA"/>
</dbReference>
<comment type="caution">
    <text evidence="2">The sequence shown here is derived from an EMBL/GenBank/DDBJ whole genome shotgun (WGS) entry which is preliminary data.</text>
</comment>
<gene>
    <name evidence="2" type="ORF">LPB303_00025</name>
</gene>
<reference evidence="2 3" key="1">
    <citation type="submission" date="2016-02" db="EMBL/GenBank/DDBJ databases">
        <title>Draft genome sequence of Polaribacter atrinae KACC17473.</title>
        <authorList>
            <person name="Shin S.-K."/>
            <person name="Yi H."/>
        </authorList>
    </citation>
    <scope>NUCLEOTIDE SEQUENCE [LARGE SCALE GENOMIC DNA]</scope>
    <source>
        <strain evidence="2 3">KACC 17473</strain>
    </source>
</reference>
<keyword evidence="1" id="KW-1133">Transmembrane helix</keyword>
<dbReference type="STRING" id="1333662.LPB303_00025"/>
<protein>
    <recommendedName>
        <fullName evidence="4">GTP-binding protein</fullName>
    </recommendedName>
</protein>
<feature type="transmembrane region" description="Helical" evidence="1">
    <location>
        <begin position="124"/>
        <end position="144"/>
    </location>
</feature>